<dbReference type="Proteomes" id="UP000821865">
    <property type="component" value="Chromosome 10"/>
</dbReference>
<evidence type="ECO:0000313" key="1">
    <source>
        <dbReference type="EMBL" id="KAH7975221.1"/>
    </source>
</evidence>
<comment type="caution">
    <text evidence="1">The sequence shown here is derived from an EMBL/GenBank/DDBJ whole genome shotgun (WGS) entry which is preliminary data.</text>
</comment>
<keyword evidence="2" id="KW-1185">Reference proteome</keyword>
<accession>A0ACB8DS62</accession>
<organism evidence="1 2">
    <name type="scientific">Dermacentor silvarum</name>
    <name type="common">Tick</name>
    <dbReference type="NCBI Taxonomy" id="543639"/>
    <lineage>
        <taxon>Eukaryota</taxon>
        <taxon>Metazoa</taxon>
        <taxon>Ecdysozoa</taxon>
        <taxon>Arthropoda</taxon>
        <taxon>Chelicerata</taxon>
        <taxon>Arachnida</taxon>
        <taxon>Acari</taxon>
        <taxon>Parasitiformes</taxon>
        <taxon>Ixodida</taxon>
        <taxon>Ixodoidea</taxon>
        <taxon>Ixodidae</taxon>
        <taxon>Rhipicephalinae</taxon>
        <taxon>Dermacentor</taxon>
    </lineage>
</organism>
<reference evidence="1" key="1">
    <citation type="submission" date="2020-05" db="EMBL/GenBank/DDBJ databases">
        <title>Large-scale comparative analyses of tick genomes elucidate their genetic diversity and vector capacities.</title>
        <authorList>
            <person name="Jia N."/>
            <person name="Wang J."/>
            <person name="Shi W."/>
            <person name="Du L."/>
            <person name="Sun Y."/>
            <person name="Zhan W."/>
            <person name="Jiang J."/>
            <person name="Wang Q."/>
            <person name="Zhang B."/>
            <person name="Ji P."/>
            <person name="Sakyi L.B."/>
            <person name="Cui X."/>
            <person name="Yuan T."/>
            <person name="Jiang B."/>
            <person name="Yang W."/>
            <person name="Lam T.T.-Y."/>
            <person name="Chang Q."/>
            <person name="Ding S."/>
            <person name="Wang X."/>
            <person name="Zhu J."/>
            <person name="Ruan X."/>
            <person name="Zhao L."/>
            <person name="Wei J."/>
            <person name="Que T."/>
            <person name="Du C."/>
            <person name="Cheng J."/>
            <person name="Dai P."/>
            <person name="Han X."/>
            <person name="Huang E."/>
            <person name="Gao Y."/>
            <person name="Liu J."/>
            <person name="Shao H."/>
            <person name="Ye R."/>
            <person name="Li L."/>
            <person name="Wei W."/>
            <person name="Wang X."/>
            <person name="Wang C."/>
            <person name="Yang T."/>
            <person name="Huo Q."/>
            <person name="Li W."/>
            <person name="Guo W."/>
            <person name="Chen H."/>
            <person name="Zhou L."/>
            <person name="Ni X."/>
            <person name="Tian J."/>
            <person name="Zhou Y."/>
            <person name="Sheng Y."/>
            <person name="Liu T."/>
            <person name="Pan Y."/>
            <person name="Xia L."/>
            <person name="Li J."/>
            <person name="Zhao F."/>
            <person name="Cao W."/>
        </authorList>
    </citation>
    <scope>NUCLEOTIDE SEQUENCE</scope>
    <source>
        <strain evidence="1">Dsil-2018</strain>
    </source>
</reference>
<proteinExistence type="predicted"/>
<name>A0ACB8DS62_DERSI</name>
<gene>
    <name evidence="1" type="ORF">HPB49_025169</name>
</gene>
<evidence type="ECO:0000313" key="2">
    <source>
        <dbReference type="Proteomes" id="UP000821865"/>
    </source>
</evidence>
<sequence>MSGDRSADASAEGVELSDVLKKGLRANADGDACSGTVGDVDVVAKAIRLEYKGDLSVDEARVLRRAFSTEGFVKKLKLFGVPLNVCKVVLEDLDESSSLEELELVGIESEEGEFSINLSGIFANLRVLHLSCSEIGDHFAMDVAFFLQDNFRLEELSLWSNEISDDGASSLAEALAMNSTLKKLVLASNPLTSRTVVDFADTLTENSTLEMVDIFEVDLDEEDVDVLLREEKYADTFKRVYIVWKQNFLPHLTRLLREDRHCAEVSVDVTESVSEENLREFFDAVATNTTARMLHFCPSGKMFDALTDGLVSVLQRTTTLTRVQNLMTVDRAETLVRVLDALRENRSVTTFSMYAELMTPEIAASLSELLATNDVLNEVNVCEYYGIRSEELSVVLEGLRKNYTVTHLMVAWDPDDDVEGVTEMAELLDRNVRLLDRAVEFVRAGGGAVDDEEGADALKKVRSSACLIDKLRKITGKTKEAVVTDVEAALNGV</sequence>
<dbReference type="EMBL" id="CM023479">
    <property type="protein sequence ID" value="KAH7975221.1"/>
    <property type="molecule type" value="Genomic_DNA"/>
</dbReference>
<protein>
    <submittedName>
        <fullName evidence="1">Uncharacterized protein</fullName>
    </submittedName>
</protein>